<keyword evidence="3" id="KW-1185">Reference proteome</keyword>
<feature type="compositionally biased region" description="Polar residues" evidence="1">
    <location>
        <begin position="67"/>
        <end position="76"/>
    </location>
</feature>
<dbReference type="Gene3D" id="1.10.510.10">
    <property type="entry name" value="Transferase(Phosphotransferase) domain 1"/>
    <property type="match status" value="1"/>
</dbReference>
<gene>
    <name evidence="2" type="ORF">CLUMA_CG008719</name>
</gene>
<dbReference type="AlphaFoldDB" id="A0A1J1I6T1"/>
<proteinExistence type="predicted"/>
<dbReference type="OrthoDB" id="9937357at2759"/>
<protein>
    <submittedName>
        <fullName evidence="2">CLUMA_CG008719, isoform A</fullName>
    </submittedName>
</protein>
<dbReference type="STRING" id="568069.A0A1J1I6T1"/>
<evidence type="ECO:0000313" key="3">
    <source>
        <dbReference type="Proteomes" id="UP000183832"/>
    </source>
</evidence>
<evidence type="ECO:0000256" key="1">
    <source>
        <dbReference type="SAM" id="MobiDB-lite"/>
    </source>
</evidence>
<dbReference type="EMBL" id="CVRI01000041">
    <property type="protein sequence ID" value="CRK95276.1"/>
    <property type="molecule type" value="Genomic_DNA"/>
</dbReference>
<name>A0A1J1I6T1_9DIPT</name>
<dbReference type="Proteomes" id="UP000183832">
    <property type="component" value="Unassembled WGS sequence"/>
</dbReference>
<feature type="region of interest" description="Disordered" evidence="1">
    <location>
        <begin position="51"/>
        <end position="76"/>
    </location>
</feature>
<evidence type="ECO:0000313" key="2">
    <source>
        <dbReference type="EMBL" id="CRK95276.1"/>
    </source>
</evidence>
<accession>A0A1J1I6T1</accession>
<reference evidence="2 3" key="1">
    <citation type="submission" date="2015-04" db="EMBL/GenBank/DDBJ databases">
        <authorList>
            <person name="Syromyatnikov M.Y."/>
            <person name="Popov V.N."/>
        </authorList>
    </citation>
    <scope>NUCLEOTIDE SEQUENCE [LARGE SCALE GENOMIC DNA]</scope>
</reference>
<organism evidence="2 3">
    <name type="scientific">Clunio marinus</name>
    <dbReference type="NCBI Taxonomy" id="568069"/>
    <lineage>
        <taxon>Eukaryota</taxon>
        <taxon>Metazoa</taxon>
        <taxon>Ecdysozoa</taxon>
        <taxon>Arthropoda</taxon>
        <taxon>Hexapoda</taxon>
        <taxon>Insecta</taxon>
        <taxon>Pterygota</taxon>
        <taxon>Neoptera</taxon>
        <taxon>Endopterygota</taxon>
        <taxon>Diptera</taxon>
        <taxon>Nematocera</taxon>
        <taxon>Chironomoidea</taxon>
        <taxon>Chironomidae</taxon>
        <taxon>Clunio</taxon>
    </lineage>
</organism>
<sequence>MYSSIEAPSSISSDLNHKQFRYHSNAFNVHPTANTTKTTAGAAGTLAPISKGSTKSVIRPSTDAHIKQQTSSNFNNNSYRNKFSYGAYDSTCSNNNIENVKHNIRTTMFNEKIIPRGPYLQYKMSENDNKSNYMQPNYYHKTPSNGSGNGNVEALKEEFDGRGILPRAKITSNSVLEKSGVDYNLRTQTIGRYRPVQPTATTTANIQLKKAILYENAVHLNNENPHNSLRQQNAFSCHTLPVTRRENQQKEMMSVRSGNSLNYITLESALNVKIFHQLTPTQGWAMLCQSVQALQDLFLSETPSINRVLPVITPRNFLLTTRGRVVYGLLTIDNYNEYMSEYLSEEFKKTMAGKILNYNEADVEKMWIYSLGKTLMKTMPTILPQEGSELSVQQQHHSSIVLQATIWKMCKSVEERASLMFLLNFKRA</sequence>